<reference evidence="2 3" key="1">
    <citation type="submission" date="2017-11" db="EMBL/GenBank/DDBJ databases">
        <title>Draft Genome Sequence of Lactobacillus curieae NBRC 111893 isolated from Koso, a Japanese sugar-Vegetable Fermented Beverage.</title>
        <authorList>
            <person name="Chiou T.Y."/>
            <person name="Oshima K."/>
            <person name="Suda W."/>
            <person name="Hattori M."/>
            <person name="Takahashi T."/>
        </authorList>
    </citation>
    <scope>NUCLEOTIDE SEQUENCE [LARGE SCALE GENOMIC DNA]</scope>
    <source>
        <strain evidence="2 3">NBRC111893</strain>
    </source>
</reference>
<feature type="transmembrane region" description="Helical" evidence="1">
    <location>
        <begin position="6"/>
        <end position="28"/>
    </location>
</feature>
<accession>A0A401FNG8</accession>
<keyword evidence="1" id="KW-1133">Transmembrane helix</keyword>
<gene>
    <name evidence="2" type="ORF">NBRC111893_2039</name>
</gene>
<sequence>MNGHPFKIILIGLLIVAIIGGVGVWGYYRNHFKMASINGVDVSGMTISQATQKLNTAADQKHNNVVVKDSEVSINNAEITSLFNKRSSMSMFFKPAMTTKVAISAQESRDD</sequence>
<proteinExistence type="predicted"/>
<dbReference type="EMBL" id="BEXA01000004">
    <property type="protein sequence ID" value="GAY73893.1"/>
    <property type="molecule type" value="Genomic_DNA"/>
</dbReference>
<comment type="caution">
    <text evidence="2">The sequence shown here is derived from an EMBL/GenBank/DDBJ whole genome shotgun (WGS) entry which is preliminary data.</text>
</comment>
<evidence type="ECO:0000256" key="1">
    <source>
        <dbReference type="SAM" id="Phobius"/>
    </source>
</evidence>
<organism evidence="2 3">
    <name type="scientific">Lentilactobacillus kosonis</name>
    <dbReference type="NCBI Taxonomy" id="2810561"/>
    <lineage>
        <taxon>Bacteria</taxon>
        <taxon>Bacillati</taxon>
        <taxon>Bacillota</taxon>
        <taxon>Bacilli</taxon>
        <taxon>Lactobacillales</taxon>
        <taxon>Lactobacillaceae</taxon>
        <taxon>Lentilactobacillus</taxon>
    </lineage>
</organism>
<keyword evidence="3" id="KW-1185">Reference proteome</keyword>
<evidence type="ECO:0000313" key="3">
    <source>
        <dbReference type="Proteomes" id="UP000286974"/>
    </source>
</evidence>
<name>A0A401FNG8_9LACO</name>
<keyword evidence="1" id="KW-0812">Transmembrane</keyword>
<dbReference type="AlphaFoldDB" id="A0A401FNG8"/>
<protein>
    <submittedName>
        <fullName evidence="2">Uncharacterized protein</fullName>
    </submittedName>
</protein>
<dbReference type="Proteomes" id="UP000286974">
    <property type="component" value="Unassembled WGS sequence"/>
</dbReference>
<evidence type="ECO:0000313" key="2">
    <source>
        <dbReference type="EMBL" id="GAY73893.1"/>
    </source>
</evidence>
<keyword evidence="1" id="KW-0472">Membrane</keyword>